<keyword evidence="6" id="KW-0067">ATP-binding</keyword>
<dbReference type="FunFam" id="3.40.50.300:FF:001091">
    <property type="entry name" value="Probable disease resistance protein At1g61300"/>
    <property type="match status" value="1"/>
</dbReference>
<dbReference type="GO" id="GO:0043531">
    <property type="term" value="F:ADP binding"/>
    <property type="evidence" value="ECO:0007669"/>
    <property type="project" value="InterPro"/>
</dbReference>
<dbReference type="PRINTS" id="PR00364">
    <property type="entry name" value="DISEASERSIST"/>
</dbReference>
<dbReference type="Pfam" id="PF23559">
    <property type="entry name" value="WHD_DRP"/>
    <property type="match status" value="1"/>
</dbReference>
<gene>
    <name evidence="9" type="primary">R1A-6_0</name>
    <name evidence="9" type="ORF">A4A49_26869</name>
</gene>
<evidence type="ECO:0000256" key="5">
    <source>
        <dbReference type="ARBA" id="ARBA00022821"/>
    </source>
</evidence>
<dbReference type="OMA" id="AGSKHTH"/>
<dbReference type="InterPro" id="IPR027417">
    <property type="entry name" value="P-loop_NTPase"/>
</dbReference>
<evidence type="ECO:0000256" key="1">
    <source>
        <dbReference type="ARBA" id="ARBA00008894"/>
    </source>
</evidence>
<dbReference type="Gene3D" id="3.40.50.300">
    <property type="entry name" value="P-loop containing nucleotide triphosphate hydrolases"/>
    <property type="match status" value="1"/>
</dbReference>
<dbReference type="GeneID" id="109215195"/>
<comment type="caution">
    <text evidence="9">The sequence shown here is derived from an EMBL/GenBank/DDBJ whole genome shotgun (WGS) entry which is preliminary data.</text>
</comment>
<dbReference type="SMR" id="A0A1J6KUS6"/>
<evidence type="ECO:0000256" key="6">
    <source>
        <dbReference type="ARBA" id="ARBA00022840"/>
    </source>
</evidence>
<dbReference type="Gramene" id="OIT26523">
    <property type="protein sequence ID" value="OIT26523"/>
    <property type="gene ID" value="A4A49_26869"/>
</dbReference>
<reference evidence="9" key="1">
    <citation type="submission" date="2016-11" db="EMBL/GenBank/DDBJ databases">
        <title>The genome of Nicotiana attenuata.</title>
        <authorList>
            <person name="Xu S."/>
            <person name="Brockmoeller T."/>
            <person name="Gaquerel E."/>
            <person name="Navarro A."/>
            <person name="Kuhl H."/>
            <person name="Gase K."/>
            <person name="Ling Z."/>
            <person name="Zhou W."/>
            <person name="Kreitzer C."/>
            <person name="Stanke M."/>
            <person name="Tang H."/>
            <person name="Lyons E."/>
            <person name="Pandey P."/>
            <person name="Pandey S.P."/>
            <person name="Timmermann B."/>
            <person name="Baldwin I.T."/>
        </authorList>
    </citation>
    <scope>NUCLEOTIDE SEQUENCE [LARGE SCALE GENOMIC DNA]</scope>
    <source>
        <strain evidence="9">UT</strain>
    </source>
</reference>
<feature type="domain" description="Disease resistance protein winged helix" evidence="8">
    <location>
        <begin position="784"/>
        <end position="852"/>
    </location>
</feature>
<evidence type="ECO:0000313" key="10">
    <source>
        <dbReference type="Proteomes" id="UP000187609"/>
    </source>
</evidence>
<dbReference type="KEGG" id="nau:109215195"/>
<organism evidence="9 10">
    <name type="scientific">Nicotiana attenuata</name>
    <name type="common">Coyote tobacco</name>
    <dbReference type="NCBI Taxonomy" id="49451"/>
    <lineage>
        <taxon>Eukaryota</taxon>
        <taxon>Viridiplantae</taxon>
        <taxon>Streptophyta</taxon>
        <taxon>Embryophyta</taxon>
        <taxon>Tracheophyta</taxon>
        <taxon>Spermatophyta</taxon>
        <taxon>Magnoliopsida</taxon>
        <taxon>eudicotyledons</taxon>
        <taxon>Gunneridae</taxon>
        <taxon>Pentapetalae</taxon>
        <taxon>asterids</taxon>
        <taxon>lamiids</taxon>
        <taxon>Solanales</taxon>
        <taxon>Solanaceae</taxon>
        <taxon>Nicotianoideae</taxon>
        <taxon>Nicotianeae</taxon>
        <taxon>Nicotiana</taxon>
    </lineage>
</organism>
<dbReference type="GO" id="GO:0098542">
    <property type="term" value="P:defense response to other organism"/>
    <property type="evidence" value="ECO:0007669"/>
    <property type="project" value="TreeGrafter"/>
</dbReference>
<dbReference type="GO" id="GO:0051607">
    <property type="term" value="P:defense response to virus"/>
    <property type="evidence" value="ECO:0007669"/>
    <property type="project" value="UniProtKB-ARBA"/>
</dbReference>
<protein>
    <submittedName>
        <fullName evidence="9">Late blight resistance protein -like r1a-6</fullName>
    </submittedName>
</protein>
<keyword evidence="4" id="KW-0547">Nucleotide-binding</keyword>
<dbReference type="FunFam" id="1.10.10.10:FF:000322">
    <property type="entry name" value="Probable disease resistance protein At1g63360"/>
    <property type="match status" value="1"/>
</dbReference>
<keyword evidence="5" id="KW-0611">Plant defense</keyword>
<dbReference type="InterPro" id="IPR058922">
    <property type="entry name" value="WHD_DRP"/>
</dbReference>
<name>A0A1J6KUS6_NICAT</name>
<evidence type="ECO:0000256" key="4">
    <source>
        <dbReference type="ARBA" id="ARBA00022741"/>
    </source>
</evidence>
<dbReference type="OrthoDB" id="1220843at2759"/>
<dbReference type="PANTHER" id="PTHR23155:SF1228">
    <property type="entry name" value="NB-ARC DOMAIN CONTAINING PROTEIN, EXPRESSED"/>
    <property type="match status" value="1"/>
</dbReference>
<dbReference type="GO" id="GO:0005524">
    <property type="term" value="F:ATP binding"/>
    <property type="evidence" value="ECO:0007669"/>
    <property type="project" value="UniProtKB-KW"/>
</dbReference>
<dbReference type="EMBL" id="MJEQ01002783">
    <property type="protein sequence ID" value="OIT26523.1"/>
    <property type="molecule type" value="Genomic_DNA"/>
</dbReference>
<dbReference type="CDD" id="cd14798">
    <property type="entry name" value="RX-CC_like"/>
    <property type="match status" value="1"/>
</dbReference>
<dbReference type="InterPro" id="IPR038005">
    <property type="entry name" value="RX-like_CC"/>
</dbReference>
<sequence>MEKGKENEGEREKGEANNSLVTSDVFHKDIDNLLDFIERLKNQRDEIALYIDEDENLTMRLKFMSSLFQLFYFIPGGLDAEISCILYEFHDLVQSLFHQSEHEILRKLTDDVAPYLLGKIESCLSSYHNSEPSATMTEDQLVELFDALLVYLHDQSKVFTELICPLKTEYEVLQNVCGNLRDFHSLKVNGYIEYETIEYVLSQFQLMAERVRHFCFALLAYQFGMIDDAPHVKLDHLLLEIVPVQLEVMHICCTNLKASKSREVGHFNKQLLEASLDILREYLIHLQEHRFNVLTASTSAQNIHVMIEFLLIILTDVSKDIIHHDKLFLFLSRVVALTREVSILVRNSEENSRNEENTNETSCASLEVPGNIELLKKDLKHVFLKAPKDPYQLCFPKSDGSLFMNLLLINLNCLLNSNAYAVVLIKEEIGLVKEYLQFIRSFFGNVEQELNRDLWTRVLDVAYEAEHVINSILVRDHGLLHLIFLLPDTVEKIKLIKKEVQENMSLIVVNSPNKPVERKSSKKQVGQIIVGFEEEKNLIISQLTSRIAELDVISIIGMPGAGKTTLAYKVFNDKAVTSHFDIRAWCTVDQEYDSKKVLHKIFNQVAGLDAEFTEDLDVYDELRKKLHSRRYLIVLDDLWDTKAWDELTMPFQDFQKGSRIILTSREKKVALHGKRHSDPLNLRLLRQEESWELLEKKVFGEESCPDELIDVGEEIALKCDGLPLALDLIGGVIAKMEKKEDLWLDVLNNLKSFKNEGAVMEVIELSYDHLSDHLKPCLLYLASYPKDEDILISQLNDLWSAEGFVEQNDTKSVEEVSEFYVDELISSSLVILFNERGIRDPSIKIHDLVHDFCSRKAEKEKLFGLVSSSDPSSSSDMMPRGMTIHYDRSETKFVLFSSEKKNPYVKHLLSLKVDMYGELPENCHLRHLRLLKRLELPHIILTDSLLKEIGILVHLRYLIVWMDERALPLSFSNLCNLDTLVVRTWSNDMVLSPIIWSLPKLRHVSMGSFFLFEPTIDKSTVLEEESKLENLRILHKPTIFCLEDRKEIFRRFPNLRSLKFSISIPRNFRSDAIKEQICFPRLDVLNELEEVSAFLDVSCLVSPDTHQWDIHFPSSLKKLELSRFYLTSDSLSRIARLPNLQELYLRDLTIQGKEWNAVEVTFDSLKSLNLSWVYFSEWQVGEESFPVLEDLLLQYCTELREIPESFGDITSLKSITLDSASQLEESALRIKEYISEMTGKDKLEIV</sequence>
<keyword evidence="2" id="KW-0433">Leucine-rich repeat</keyword>
<dbReference type="AlphaFoldDB" id="A0A1J6KUS6"/>
<feature type="domain" description="NB-ARC" evidence="7">
    <location>
        <begin position="534"/>
        <end position="703"/>
    </location>
</feature>
<evidence type="ECO:0000259" key="8">
    <source>
        <dbReference type="Pfam" id="PF23559"/>
    </source>
</evidence>
<dbReference type="InterPro" id="IPR044974">
    <property type="entry name" value="Disease_R_plants"/>
</dbReference>
<evidence type="ECO:0000256" key="3">
    <source>
        <dbReference type="ARBA" id="ARBA00022737"/>
    </source>
</evidence>
<dbReference type="Gene3D" id="1.10.10.10">
    <property type="entry name" value="Winged helix-like DNA-binding domain superfamily/Winged helix DNA-binding domain"/>
    <property type="match status" value="1"/>
</dbReference>
<proteinExistence type="inferred from homology"/>
<dbReference type="SUPFAM" id="SSF52058">
    <property type="entry name" value="L domain-like"/>
    <property type="match status" value="1"/>
</dbReference>
<keyword evidence="10" id="KW-1185">Reference proteome</keyword>
<dbReference type="Pfam" id="PF00931">
    <property type="entry name" value="NB-ARC"/>
    <property type="match status" value="1"/>
</dbReference>
<evidence type="ECO:0000259" key="7">
    <source>
        <dbReference type="Pfam" id="PF00931"/>
    </source>
</evidence>
<dbReference type="Gene3D" id="3.80.10.10">
    <property type="entry name" value="Ribonuclease Inhibitor"/>
    <property type="match status" value="1"/>
</dbReference>
<dbReference type="Proteomes" id="UP000187609">
    <property type="component" value="Unassembled WGS sequence"/>
</dbReference>
<accession>A0A1J6KUS6</accession>
<evidence type="ECO:0000256" key="2">
    <source>
        <dbReference type="ARBA" id="ARBA00022614"/>
    </source>
</evidence>
<dbReference type="InterPro" id="IPR036388">
    <property type="entry name" value="WH-like_DNA-bd_sf"/>
</dbReference>
<comment type="similarity">
    <text evidence="1">Belongs to the disease resistance NB-LRR family.</text>
</comment>
<dbReference type="InterPro" id="IPR002182">
    <property type="entry name" value="NB-ARC"/>
</dbReference>
<dbReference type="InterPro" id="IPR032675">
    <property type="entry name" value="LRR_dom_sf"/>
</dbReference>
<dbReference type="SUPFAM" id="SSF52540">
    <property type="entry name" value="P-loop containing nucleoside triphosphate hydrolases"/>
    <property type="match status" value="1"/>
</dbReference>
<evidence type="ECO:0000313" key="9">
    <source>
        <dbReference type="EMBL" id="OIT26523.1"/>
    </source>
</evidence>
<dbReference type="PANTHER" id="PTHR23155">
    <property type="entry name" value="DISEASE RESISTANCE PROTEIN RP"/>
    <property type="match status" value="1"/>
</dbReference>
<keyword evidence="3" id="KW-0677">Repeat</keyword>